<evidence type="ECO:0000256" key="1">
    <source>
        <dbReference type="PROSITE-ProRule" id="PRU00489"/>
    </source>
</evidence>
<dbReference type="GO" id="GO:0008168">
    <property type="term" value="F:methyltransferase activity"/>
    <property type="evidence" value="ECO:0007669"/>
    <property type="project" value="UniProtKB-KW"/>
</dbReference>
<organism evidence="2 3">
    <name type="scientific">Eumeta variegata</name>
    <name type="common">Bagworm moth</name>
    <name type="synonym">Eumeta japonica</name>
    <dbReference type="NCBI Taxonomy" id="151549"/>
    <lineage>
        <taxon>Eukaryota</taxon>
        <taxon>Metazoa</taxon>
        <taxon>Ecdysozoa</taxon>
        <taxon>Arthropoda</taxon>
        <taxon>Hexapoda</taxon>
        <taxon>Insecta</taxon>
        <taxon>Pterygota</taxon>
        <taxon>Neoptera</taxon>
        <taxon>Endopterygota</taxon>
        <taxon>Lepidoptera</taxon>
        <taxon>Glossata</taxon>
        <taxon>Ditrysia</taxon>
        <taxon>Tineoidea</taxon>
        <taxon>Psychidae</taxon>
        <taxon>Oiketicinae</taxon>
        <taxon>Eumeta</taxon>
    </lineage>
</organism>
<evidence type="ECO:0000313" key="2">
    <source>
        <dbReference type="EMBL" id="GBP12314.1"/>
    </source>
</evidence>
<dbReference type="PANTHER" id="PTHR12829:SF4">
    <property type="entry name" value="N(6)-ADENINE-SPECIFIC METHYLTRANSFERASE METTL4"/>
    <property type="match status" value="1"/>
</dbReference>
<dbReference type="AlphaFoldDB" id="A0A4C1TDU9"/>
<keyword evidence="2" id="KW-0808">Transferase</keyword>
<dbReference type="OrthoDB" id="61116at2759"/>
<proteinExistence type="inferred from homology"/>
<evidence type="ECO:0000313" key="3">
    <source>
        <dbReference type="Proteomes" id="UP000299102"/>
    </source>
</evidence>
<dbReference type="GO" id="GO:0032259">
    <property type="term" value="P:methylation"/>
    <property type="evidence" value="ECO:0007669"/>
    <property type="project" value="UniProtKB-KW"/>
</dbReference>
<dbReference type="Proteomes" id="UP000299102">
    <property type="component" value="Unassembled WGS sequence"/>
</dbReference>
<dbReference type="STRING" id="151549.A0A4C1TDU9"/>
<name>A0A4C1TDU9_EUMVA</name>
<dbReference type="PROSITE" id="PS51143">
    <property type="entry name" value="MT_A70"/>
    <property type="match status" value="1"/>
</dbReference>
<accession>A0A4C1TDU9</accession>
<gene>
    <name evidence="2" type="primary">METTL4</name>
    <name evidence="2" type="ORF">EVAR_73533_1</name>
</gene>
<dbReference type="Pfam" id="PF05063">
    <property type="entry name" value="MT-A70"/>
    <property type="match status" value="1"/>
</dbReference>
<sequence length="164" mass="19066">MPIPQLMHKNSVVVLWCTNASQHHKAIQEEFLPKWNLQLVHKLKWFKINTVGELISTPKPDGFKQPYEMIYIACSKENDILNFNGITKVDFLISIPSIIHSHKPPLTDWLKTFLPNNTNFKGLEIFARYLQPQFTSIGLEVLKLMDIRLYNMKQKSEEISKEGS</sequence>
<keyword evidence="3" id="KW-1185">Reference proteome</keyword>
<dbReference type="InterPro" id="IPR007757">
    <property type="entry name" value="MT-A70-like"/>
</dbReference>
<dbReference type="GO" id="GO:0005634">
    <property type="term" value="C:nucleus"/>
    <property type="evidence" value="ECO:0007669"/>
    <property type="project" value="TreeGrafter"/>
</dbReference>
<keyword evidence="2" id="KW-0489">Methyltransferase</keyword>
<comment type="similarity">
    <text evidence="1">Belongs to the MT-A70-like family.</text>
</comment>
<comment type="caution">
    <text evidence="2">The sequence shown here is derived from an EMBL/GenBank/DDBJ whole genome shotgun (WGS) entry which is preliminary data.</text>
</comment>
<protein>
    <submittedName>
        <fullName evidence="2">Methyltransferase-like protein 4</fullName>
    </submittedName>
</protein>
<dbReference type="PANTHER" id="PTHR12829">
    <property type="entry name" value="N6-ADENOSINE-METHYLTRANSFERASE"/>
    <property type="match status" value="1"/>
</dbReference>
<reference evidence="2 3" key="1">
    <citation type="journal article" date="2019" name="Commun. Biol.">
        <title>The bagworm genome reveals a unique fibroin gene that provides high tensile strength.</title>
        <authorList>
            <person name="Kono N."/>
            <person name="Nakamura H."/>
            <person name="Ohtoshi R."/>
            <person name="Tomita M."/>
            <person name="Numata K."/>
            <person name="Arakawa K."/>
        </authorList>
    </citation>
    <scope>NUCLEOTIDE SEQUENCE [LARGE SCALE GENOMIC DNA]</scope>
</reference>
<dbReference type="EMBL" id="BGZK01005059">
    <property type="protein sequence ID" value="GBP12314.1"/>
    <property type="molecule type" value="Genomic_DNA"/>
</dbReference>